<dbReference type="PANTHER" id="PTHR39465">
    <property type="entry name" value="DNA LIGASE D, 3'-PHOSPHOESTERASE DOMAIN"/>
    <property type="match status" value="1"/>
</dbReference>
<evidence type="ECO:0000259" key="1">
    <source>
        <dbReference type="Pfam" id="PF13298"/>
    </source>
</evidence>
<dbReference type="AlphaFoldDB" id="A0A7Y4P2H9"/>
<dbReference type="Proteomes" id="UP000534306">
    <property type="component" value="Unassembled WGS sequence"/>
</dbReference>
<gene>
    <name evidence="2" type="ORF">HPO96_23055</name>
</gene>
<dbReference type="NCBIfam" id="TIGR02777">
    <property type="entry name" value="LigD_PE_dom"/>
    <property type="match status" value="1"/>
</dbReference>
<reference evidence="2 3" key="1">
    <citation type="submission" date="2020-05" db="EMBL/GenBank/DDBJ databases">
        <title>Genome sequence of Kribbella sandramycini ATCC 39419.</title>
        <authorList>
            <person name="Maclea K.S."/>
            <person name="Fair J.L."/>
        </authorList>
    </citation>
    <scope>NUCLEOTIDE SEQUENCE [LARGE SCALE GENOMIC DNA]</scope>
    <source>
        <strain evidence="2 3">ATCC 39419</strain>
    </source>
</reference>
<sequence length="171" mass="19151">MSHRPIFVVQLHDARRLHYDIRLEVHGVLKSWAVPRGPSLDPSVKRLAVFTTDHDLEYASYEGVHADSKYGSGAVIVWDAGVYTNLTRDDRQQLVEPATAIERGHFKFQLYGVKLTGAWAFTRTGADWLLVKVRDDDADPERDITSIEPRSMLSGLTIGEMAASARDGQET</sequence>
<dbReference type="InterPro" id="IPR014144">
    <property type="entry name" value="LigD_PE_domain"/>
</dbReference>
<accession>A0A7Y4P2H9</accession>
<dbReference type="Pfam" id="PF13298">
    <property type="entry name" value="LigD_N"/>
    <property type="match status" value="1"/>
</dbReference>
<evidence type="ECO:0000313" key="3">
    <source>
        <dbReference type="Proteomes" id="UP000534306"/>
    </source>
</evidence>
<comment type="caution">
    <text evidence="2">The sequence shown here is derived from an EMBL/GenBank/DDBJ whole genome shotgun (WGS) entry which is preliminary data.</text>
</comment>
<evidence type="ECO:0000313" key="2">
    <source>
        <dbReference type="EMBL" id="NOL43130.1"/>
    </source>
</evidence>
<protein>
    <submittedName>
        <fullName evidence="2">3'-phosphoesterase</fullName>
    </submittedName>
</protein>
<dbReference type="EMBL" id="JABJRC010000005">
    <property type="protein sequence ID" value="NOL43130.1"/>
    <property type="molecule type" value="Genomic_DNA"/>
</dbReference>
<dbReference type="PANTHER" id="PTHR39465:SF1">
    <property type="entry name" value="DNA LIGASE D 3'-PHOSPHOESTERASE DOMAIN-CONTAINING PROTEIN"/>
    <property type="match status" value="1"/>
</dbReference>
<keyword evidence="3" id="KW-1185">Reference proteome</keyword>
<feature type="domain" description="DNA ligase D 3'-phosphoesterase" evidence="1">
    <location>
        <begin position="10"/>
        <end position="123"/>
    </location>
</feature>
<name>A0A7Y4P2H9_9ACTN</name>
<organism evidence="2 3">
    <name type="scientific">Kribbella sandramycini</name>
    <dbReference type="NCBI Taxonomy" id="60450"/>
    <lineage>
        <taxon>Bacteria</taxon>
        <taxon>Bacillati</taxon>
        <taxon>Actinomycetota</taxon>
        <taxon>Actinomycetes</taxon>
        <taxon>Propionibacteriales</taxon>
        <taxon>Kribbellaceae</taxon>
        <taxon>Kribbella</taxon>
    </lineage>
</organism>
<proteinExistence type="predicted"/>